<reference evidence="2 3" key="1">
    <citation type="submission" date="2023-03" db="EMBL/GenBank/DDBJ databases">
        <title>Bacillus Genome Sequencing.</title>
        <authorList>
            <person name="Dunlap C."/>
        </authorList>
    </citation>
    <scope>NUCLEOTIDE SEQUENCE [LARGE SCALE GENOMIC DNA]</scope>
    <source>
        <strain evidence="2 3">B-59205</strain>
    </source>
</reference>
<keyword evidence="3" id="KW-1185">Reference proteome</keyword>
<proteinExistence type="predicted"/>
<name>A0AAW9NW04_9BACL</name>
<comment type="caution">
    <text evidence="2">The sequence shown here is derived from an EMBL/GenBank/DDBJ whole genome shotgun (WGS) entry which is preliminary data.</text>
</comment>
<evidence type="ECO:0000313" key="2">
    <source>
        <dbReference type="EMBL" id="MEC1179664.1"/>
    </source>
</evidence>
<dbReference type="InterPro" id="IPR021560">
    <property type="entry name" value="DUF3021"/>
</dbReference>
<dbReference type="Pfam" id="PF11457">
    <property type="entry name" value="DUF3021"/>
    <property type="match status" value="1"/>
</dbReference>
<keyword evidence="1" id="KW-0812">Transmembrane</keyword>
<feature type="transmembrane region" description="Helical" evidence="1">
    <location>
        <begin position="95"/>
        <end position="118"/>
    </location>
</feature>
<dbReference type="Proteomes" id="UP001344888">
    <property type="component" value="Unassembled WGS sequence"/>
</dbReference>
<keyword evidence="1" id="KW-0472">Membrane</keyword>
<evidence type="ECO:0000313" key="3">
    <source>
        <dbReference type="Proteomes" id="UP001344888"/>
    </source>
</evidence>
<accession>A0AAW9NW04</accession>
<organism evidence="2 3">
    <name type="scientific">Metasolibacillus meyeri</name>
    <dbReference type="NCBI Taxonomy" id="1071052"/>
    <lineage>
        <taxon>Bacteria</taxon>
        <taxon>Bacillati</taxon>
        <taxon>Bacillota</taxon>
        <taxon>Bacilli</taxon>
        <taxon>Bacillales</taxon>
        <taxon>Caryophanaceae</taxon>
        <taxon>Metasolibacillus</taxon>
    </lineage>
</organism>
<dbReference type="AlphaFoldDB" id="A0AAW9NW04"/>
<dbReference type="EMBL" id="JARSFG010000019">
    <property type="protein sequence ID" value="MEC1179664.1"/>
    <property type="molecule type" value="Genomic_DNA"/>
</dbReference>
<sequence>MKILRMIIIGILIALSSSYILVTISILPKANVLISGEELLNQILIAAILGTAIGLLSLLFELERLSFLLQLALHLMGVTSFVLIAGYFGQWFKHFGIGNVLISEAIIYVIVWSMMYLLQKKDVEQINAAIQKRKEQ</sequence>
<dbReference type="RefSeq" id="WP_326124151.1">
    <property type="nucleotide sequence ID" value="NZ_JARSFG010000019.1"/>
</dbReference>
<keyword evidence="1" id="KW-1133">Transmembrane helix</keyword>
<feature type="transmembrane region" description="Helical" evidence="1">
    <location>
        <begin position="39"/>
        <end position="60"/>
    </location>
</feature>
<feature type="transmembrane region" description="Helical" evidence="1">
    <location>
        <begin position="67"/>
        <end position="89"/>
    </location>
</feature>
<feature type="transmembrane region" description="Helical" evidence="1">
    <location>
        <begin position="7"/>
        <end position="27"/>
    </location>
</feature>
<evidence type="ECO:0000256" key="1">
    <source>
        <dbReference type="SAM" id="Phobius"/>
    </source>
</evidence>
<protein>
    <submittedName>
        <fullName evidence="2">DUF3021 domain-containing protein</fullName>
    </submittedName>
</protein>
<gene>
    <name evidence="2" type="ORF">P9B03_14280</name>
</gene>